<feature type="compositionally biased region" description="Pro residues" evidence="5">
    <location>
        <begin position="56"/>
        <end position="68"/>
    </location>
</feature>
<dbReference type="Proteomes" id="UP001141327">
    <property type="component" value="Unassembled WGS sequence"/>
</dbReference>
<dbReference type="PROSITE" id="PS51036">
    <property type="entry name" value="ZF_A20"/>
    <property type="match status" value="1"/>
</dbReference>
<keyword evidence="9" id="KW-1185">Reference proteome</keyword>
<evidence type="ECO:0000256" key="3">
    <source>
        <dbReference type="ARBA" id="ARBA00022833"/>
    </source>
</evidence>
<comment type="caution">
    <text evidence="8">The sequence shown here is derived from an EMBL/GenBank/DDBJ whole genome shotgun (WGS) entry which is preliminary data.</text>
</comment>
<evidence type="ECO:0000256" key="4">
    <source>
        <dbReference type="PROSITE-ProRule" id="PRU00449"/>
    </source>
</evidence>
<evidence type="ECO:0000259" key="6">
    <source>
        <dbReference type="PROSITE" id="PS51036"/>
    </source>
</evidence>
<evidence type="ECO:0000256" key="5">
    <source>
        <dbReference type="SAM" id="MobiDB-lite"/>
    </source>
</evidence>
<dbReference type="InterPro" id="IPR050652">
    <property type="entry name" value="AN1_A20_ZnFinger"/>
</dbReference>
<dbReference type="PANTHER" id="PTHR10634">
    <property type="entry name" value="AN1-TYPE ZINC FINGER PROTEIN"/>
    <property type="match status" value="1"/>
</dbReference>
<dbReference type="SMART" id="SM00259">
    <property type="entry name" value="ZnF_A20"/>
    <property type="match status" value="1"/>
</dbReference>
<evidence type="ECO:0000259" key="7">
    <source>
        <dbReference type="PROSITE" id="PS51039"/>
    </source>
</evidence>
<keyword evidence="2 4" id="KW-0863">Zinc-finger</keyword>
<gene>
    <name evidence="8" type="ORF">PAPYR_1847</name>
</gene>
<dbReference type="SUPFAM" id="SSF118310">
    <property type="entry name" value="AN1-like Zinc finger"/>
    <property type="match status" value="1"/>
</dbReference>
<evidence type="ECO:0000256" key="1">
    <source>
        <dbReference type="ARBA" id="ARBA00022723"/>
    </source>
</evidence>
<feature type="region of interest" description="Disordered" evidence="5">
    <location>
        <begin position="49"/>
        <end position="129"/>
    </location>
</feature>
<dbReference type="InterPro" id="IPR000058">
    <property type="entry name" value="Znf_AN1"/>
</dbReference>
<dbReference type="Pfam" id="PF01428">
    <property type="entry name" value="zf-AN1"/>
    <property type="match status" value="1"/>
</dbReference>
<feature type="domain" description="A20-type" evidence="6">
    <location>
        <begin position="2"/>
        <end position="36"/>
    </location>
</feature>
<dbReference type="SMART" id="SM00154">
    <property type="entry name" value="ZnF_AN1"/>
    <property type="match status" value="1"/>
</dbReference>
<feature type="compositionally biased region" description="Low complexity" evidence="5">
    <location>
        <begin position="108"/>
        <end position="128"/>
    </location>
</feature>
<name>A0ABQ8UYA1_9EUKA</name>
<dbReference type="EMBL" id="JAPMOS010000006">
    <property type="protein sequence ID" value="KAJ4461715.1"/>
    <property type="molecule type" value="Genomic_DNA"/>
</dbReference>
<reference evidence="8" key="1">
    <citation type="journal article" date="2022" name="bioRxiv">
        <title>Genomics of Preaxostyla Flagellates Illuminates Evolutionary Transitions and the Path Towards Mitochondrial Loss.</title>
        <authorList>
            <person name="Novak L.V.F."/>
            <person name="Treitli S.C."/>
            <person name="Pyrih J."/>
            <person name="Halakuc P."/>
            <person name="Pipaliya S.V."/>
            <person name="Vacek V."/>
            <person name="Brzon O."/>
            <person name="Soukal P."/>
            <person name="Eme L."/>
            <person name="Dacks J.B."/>
            <person name="Karnkowska A."/>
            <person name="Elias M."/>
            <person name="Hampl V."/>
        </authorList>
    </citation>
    <scope>NUCLEOTIDE SEQUENCE</scope>
    <source>
        <strain evidence="8">RCP-MX</strain>
    </source>
</reference>
<evidence type="ECO:0000313" key="9">
    <source>
        <dbReference type="Proteomes" id="UP001141327"/>
    </source>
</evidence>
<dbReference type="SUPFAM" id="SSF57716">
    <property type="entry name" value="Glucocorticoid receptor-like (DNA-binding domain)"/>
    <property type="match status" value="1"/>
</dbReference>
<dbReference type="PROSITE" id="PS51039">
    <property type="entry name" value="ZF_AN1"/>
    <property type="match status" value="1"/>
</dbReference>
<accession>A0ABQ8UYA1</accession>
<dbReference type="InterPro" id="IPR035896">
    <property type="entry name" value="AN1-like_Znf"/>
</dbReference>
<dbReference type="Gene3D" id="1.20.5.4770">
    <property type="match status" value="1"/>
</dbReference>
<dbReference type="Pfam" id="PF01754">
    <property type="entry name" value="zf-A20"/>
    <property type="match status" value="1"/>
</dbReference>
<evidence type="ECO:0000313" key="8">
    <source>
        <dbReference type="EMBL" id="KAJ4461715.1"/>
    </source>
</evidence>
<dbReference type="PANTHER" id="PTHR10634:SF67">
    <property type="entry name" value="AN1-TYPE ZINC FINGER PROTEIN 3"/>
    <property type="match status" value="1"/>
</dbReference>
<feature type="domain" description="AN1-type" evidence="7">
    <location>
        <begin position="128"/>
        <end position="174"/>
    </location>
</feature>
<proteinExistence type="predicted"/>
<evidence type="ECO:0000256" key="2">
    <source>
        <dbReference type="ARBA" id="ARBA00022771"/>
    </source>
</evidence>
<keyword evidence="1" id="KW-0479">Metal-binding</keyword>
<dbReference type="Gene3D" id="4.10.1110.10">
    <property type="entry name" value="AN1-like Zinc finger"/>
    <property type="match status" value="1"/>
</dbReference>
<sequence length="195" mass="20203">MSAEPQRCRGGCGFFGNPKTLNFCSKCFKEYCKTHKDADVAAPAAPVPASATASAPAPPATPSCPPLSNPCATPTTPPPPPPTATIMHPASPPAAVLSTPPPPPPTSQQPALSPHAPAPEASPASGEPPESDRCFFCKKRIGLMAFSCSCGNNFCTKHRFPDSHNCPAHLAAKLAAKSRLTEAMPALEGTKIERI</sequence>
<protein>
    <submittedName>
        <fullName evidence="8">AN1-type zinc finger protein 5</fullName>
    </submittedName>
</protein>
<dbReference type="InterPro" id="IPR002653">
    <property type="entry name" value="Znf_A20"/>
</dbReference>
<keyword evidence="3" id="KW-0862">Zinc</keyword>
<organism evidence="8 9">
    <name type="scientific">Paratrimastix pyriformis</name>
    <dbReference type="NCBI Taxonomy" id="342808"/>
    <lineage>
        <taxon>Eukaryota</taxon>
        <taxon>Metamonada</taxon>
        <taxon>Preaxostyla</taxon>
        <taxon>Paratrimastigidae</taxon>
        <taxon>Paratrimastix</taxon>
    </lineage>
</organism>